<feature type="compositionally biased region" description="Polar residues" evidence="2">
    <location>
        <begin position="207"/>
        <end position="224"/>
    </location>
</feature>
<proteinExistence type="inferred from homology"/>
<dbReference type="Proteomes" id="UP001437256">
    <property type="component" value="Unassembled WGS sequence"/>
</dbReference>
<name>A0ABR2ZN62_9AGAR</name>
<feature type="compositionally biased region" description="Polar residues" evidence="2">
    <location>
        <begin position="151"/>
        <end position="161"/>
    </location>
</feature>
<feature type="region of interest" description="Disordered" evidence="2">
    <location>
        <begin position="1"/>
        <end position="228"/>
    </location>
</feature>
<evidence type="ECO:0000313" key="4">
    <source>
        <dbReference type="Proteomes" id="UP001437256"/>
    </source>
</evidence>
<dbReference type="SUPFAM" id="SSF53254">
    <property type="entry name" value="Phosphoglycerate mutase-like"/>
    <property type="match status" value="1"/>
</dbReference>
<dbReference type="InterPro" id="IPR029033">
    <property type="entry name" value="His_PPase_superfam"/>
</dbReference>
<feature type="compositionally biased region" description="Polar residues" evidence="2">
    <location>
        <begin position="31"/>
        <end position="76"/>
    </location>
</feature>
<feature type="compositionally biased region" description="Basic and acidic residues" evidence="2">
    <location>
        <begin position="567"/>
        <end position="578"/>
    </location>
</feature>
<protein>
    <submittedName>
        <fullName evidence="3">Uncharacterized protein</fullName>
    </submittedName>
</protein>
<evidence type="ECO:0000256" key="2">
    <source>
        <dbReference type="SAM" id="MobiDB-lite"/>
    </source>
</evidence>
<feature type="compositionally biased region" description="Basic and acidic residues" evidence="2">
    <location>
        <begin position="1"/>
        <end position="17"/>
    </location>
</feature>
<comment type="similarity">
    <text evidence="1">Belongs to the histidine acid phosphatase family.</text>
</comment>
<dbReference type="PANTHER" id="PTHR11567:SF195">
    <property type="entry name" value="ACID PHOSPHATASE, PUTATIVE (AFU_ORTHOLOGUE AFUA_3G14570)-RELATED"/>
    <property type="match status" value="1"/>
</dbReference>
<dbReference type="InterPro" id="IPR000560">
    <property type="entry name" value="His_Pase_clade-2"/>
</dbReference>
<evidence type="ECO:0000256" key="1">
    <source>
        <dbReference type="ARBA" id="ARBA00005375"/>
    </source>
</evidence>
<feature type="compositionally biased region" description="Basic and acidic residues" evidence="2">
    <location>
        <begin position="482"/>
        <end position="493"/>
    </location>
</feature>
<feature type="compositionally biased region" description="Polar residues" evidence="2">
    <location>
        <begin position="369"/>
        <end position="390"/>
    </location>
</feature>
<feature type="compositionally biased region" description="Polar residues" evidence="2">
    <location>
        <begin position="114"/>
        <end position="143"/>
    </location>
</feature>
<feature type="compositionally biased region" description="Polar residues" evidence="2">
    <location>
        <begin position="86"/>
        <end position="97"/>
    </location>
</feature>
<keyword evidence="4" id="KW-1185">Reference proteome</keyword>
<feature type="compositionally biased region" description="Acidic residues" evidence="2">
    <location>
        <begin position="320"/>
        <end position="345"/>
    </location>
</feature>
<dbReference type="PANTHER" id="PTHR11567">
    <property type="entry name" value="ACID PHOSPHATASE-RELATED"/>
    <property type="match status" value="1"/>
</dbReference>
<reference evidence="3 4" key="1">
    <citation type="submission" date="2024-05" db="EMBL/GenBank/DDBJ databases">
        <title>A draft genome resource for the thread blight pathogen Marasmius tenuissimus strain MS-2.</title>
        <authorList>
            <person name="Yulfo-Soto G.E."/>
            <person name="Baruah I.K."/>
            <person name="Amoako-Attah I."/>
            <person name="Bukari Y."/>
            <person name="Meinhardt L.W."/>
            <person name="Bailey B.A."/>
            <person name="Cohen S.P."/>
        </authorList>
    </citation>
    <scope>NUCLEOTIDE SEQUENCE [LARGE SCALE GENOMIC DNA]</scope>
    <source>
        <strain evidence="3 4">MS-2</strain>
    </source>
</reference>
<dbReference type="CDD" id="cd07061">
    <property type="entry name" value="HP_HAP_like"/>
    <property type="match status" value="1"/>
</dbReference>
<dbReference type="Pfam" id="PF00328">
    <property type="entry name" value="His_Phos_2"/>
    <property type="match status" value="1"/>
</dbReference>
<feature type="compositionally biased region" description="Polar residues" evidence="2">
    <location>
        <begin position="414"/>
        <end position="445"/>
    </location>
</feature>
<feature type="compositionally biased region" description="Polar residues" evidence="2">
    <location>
        <begin position="182"/>
        <end position="197"/>
    </location>
</feature>
<evidence type="ECO:0000313" key="3">
    <source>
        <dbReference type="EMBL" id="KAL0061827.1"/>
    </source>
</evidence>
<feature type="region of interest" description="Disordered" evidence="2">
    <location>
        <begin position="310"/>
        <end position="670"/>
    </location>
</feature>
<feature type="compositionally biased region" description="Polar residues" evidence="2">
    <location>
        <begin position="513"/>
        <end position="523"/>
    </location>
</feature>
<dbReference type="InterPro" id="IPR050645">
    <property type="entry name" value="Histidine_acid_phosphatase"/>
</dbReference>
<feature type="compositionally biased region" description="Basic and acidic residues" evidence="2">
    <location>
        <begin position="586"/>
        <end position="598"/>
    </location>
</feature>
<comment type="caution">
    <text evidence="3">The sequence shown here is derived from an EMBL/GenBank/DDBJ whole genome shotgun (WGS) entry which is preliminary data.</text>
</comment>
<organism evidence="3 4">
    <name type="scientific">Marasmius tenuissimus</name>
    <dbReference type="NCBI Taxonomy" id="585030"/>
    <lineage>
        <taxon>Eukaryota</taxon>
        <taxon>Fungi</taxon>
        <taxon>Dikarya</taxon>
        <taxon>Basidiomycota</taxon>
        <taxon>Agaricomycotina</taxon>
        <taxon>Agaricomycetes</taxon>
        <taxon>Agaricomycetidae</taxon>
        <taxon>Agaricales</taxon>
        <taxon>Marasmiineae</taxon>
        <taxon>Marasmiaceae</taxon>
        <taxon>Marasmius</taxon>
    </lineage>
</organism>
<accession>A0ABR2ZN62</accession>
<feature type="compositionally biased region" description="Low complexity" evidence="2">
    <location>
        <begin position="469"/>
        <end position="479"/>
    </location>
</feature>
<sequence>MNTGEDYHHMNDSKYHESQYAGGSNYIVHQPYQNGATRRPAQQTRTSSEQNVHSRANGASSSAAKIPNSRSRTHSQPYKPEYPNARLNNTKINGVTPSSDTYSISSSASRPLSPNYNSNSNVKPSRIPQPTRTRTASLSSNNYAPFPNGPNPHTSPYSSPRTPDLRQASAADLWRVEEDGSHSSISVTITKQRSGILNEQPPFPSGRNPSDDSLTESPPRMSTDSQERPFEHWYRGDISRNGGVGELRVGKRQEMLEIANYGHRPSKPAVRNAITDAIDNRRRRKRADSVGQHIERTSFYMDEEQAENVGRVLDENPPTDVEEGETSIDDYYYDDGEDGDEEEFENDRNTLVLDADMSTASAPLPNSLDPRSTTPTANYSRPSSRNQNSRIPAPRATTPTASLYQRGMSEPPSIHSSAANLATPPTSRSKQQAQQLRSTSTSPSGHSGKRAVSPGASTPSSSAKKSRMNANKATQAKLAAQKKKEREVEEARRRQTAHYPDPGEMDMAHAIPTWTQPVPNQGNWDEVVLPTVARKKGLADQYEQADGSPKPKQERGPEPAPGTFGYDHSKYRPPRGENGEAIPMDEFGRPREEEEFKDPSATLHENDQFNTSISQLQDQQQRRLRPEPPPSPVPFSQYHHKQPAVHLPPSTTVKPEQAQQPPQEPVLEEKEESGCCSVLSLLAITAVSSPTHYPPLSSDINDLAFVINGTGAPGIFNSSDTPDGIYGTYNWCNMPHVRKTEYKTPSEEFKLQYVEVIQRHHKRTPYASNTFFKEDVSWDCTNAGQIHGGRGPSGASADVVQIQWNTLNDQSNPWTNSVGPGFVGSNCQFPELTPEGIEDSRTHGNDLREVYAPLLGLKTEFDPTEATIRVTNNVITSQVAAGLVKELFPDTPLESPAQVIIQTSGIDSLEPTYKCSPADSIRSAYIGTNANWTAHLDAASFLYDKLDKVSGIPRDDTGGWHTNFDHYYDNLSAKQCHSKSLPCSVNDTSICVTQDEADTVYRLGNYEYSYYYRDAVNSTAYTALHFGAWFGELKARLQGKIDGSNSVKYYHNVAHDGSMASLLGFLQVDKMVWPGMGSEAVFELYQKESQHFVRVLWSGQPMNTSTPLGTLDMTPVEDLLSYIDSMIGSSSELFAACNA</sequence>
<dbReference type="Gene3D" id="3.40.50.1240">
    <property type="entry name" value="Phosphoglycerate mutase-like"/>
    <property type="match status" value="1"/>
</dbReference>
<feature type="compositionally biased region" description="Low complexity" evidence="2">
    <location>
        <begin position="98"/>
        <end position="113"/>
    </location>
</feature>
<gene>
    <name evidence="3" type="ORF">AAF712_011345</name>
</gene>
<dbReference type="EMBL" id="JBBXMP010000122">
    <property type="protein sequence ID" value="KAL0061827.1"/>
    <property type="molecule type" value="Genomic_DNA"/>
</dbReference>